<proteinExistence type="predicted"/>
<evidence type="ECO:0000313" key="1">
    <source>
        <dbReference type="EMBL" id="EGW34581.1"/>
    </source>
</evidence>
<dbReference type="RefSeq" id="XP_007374165.1">
    <property type="nucleotide sequence ID" value="XM_007374103.1"/>
</dbReference>
<protein>
    <submittedName>
        <fullName evidence="1">Uncharacterized protein</fullName>
    </submittedName>
</protein>
<name>G3AJC2_SPAPN</name>
<dbReference type="EMBL" id="GL996500">
    <property type="protein sequence ID" value="EGW34581.1"/>
    <property type="molecule type" value="Genomic_DNA"/>
</dbReference>
<dbReference type="AlphaFoldDB" id="G3AJC2"/>
<dbReference type="eggNOG" id="ENOG502RQ4G">
    <property type="taxonomic scope" value="Eukaryota"/>
</dbReference>
<organism evidence="2">
    <name type="scientific">Spathaspora passalidarum (strain NRRL Y-27907 / 11-Y1)</name>
    <dbReference type="NCBI Taxonomy" id="619300"/>
    <lineage>
        <taxon>Eukaryota</taxon>
        <taxon>Fungi</taxon>
        <taxon>Dikarya</taxon>
        <taxon>Ascomycota</taxon>
        <taxon>Saccharomycotina</taxon>
        <taxon>Pichiomycetes</taxon>
        <taxon>Debaryomycetaceae</taxon>
        <taxon>Spathaspora</taxon>
    </lineage>
</organism>
<evidence type="ECO:0000313" key="2">
    <source>
        <dbReference type="Proteomes" id="UP000000709"/>
    </source>
</evidence>
<dbReference type="Proteomes" id="UP000000709">
    <property type="component" value="Unassembled WGS sequence"/>
</dbReference>
<keyword evidence="2" id="KW-1185">Reference proteome</keyword>
<sequence>MSNQSTHKQFDSKLLHYLRQYSLIQYVNNLVFSFSITNTLYAQYVAPVAEYVNTQISSVSYSYNLATFIDGVSTDVLLLLDKLLLQYPAQTLDSITKTYVKPIDNKLVEVNNKYFRPIEETKTEGFTKLWNTVKNIATNLKASAFSKSTEIQKNLVDTYNQELSSTTKQNVIGKNIEASYNTASKTIKTLNEDYITPLKAQTQDIVDQFAAQTKNKADEIIKTKVNPKIDELKQKKDDFLQKNNTFVSASA</sequence>
<dbReference type="GeneID" id="18873177"/>
<gene>
    <name evidence="1" type="ORF">SPAPADRAFT_60011</name>
</gene>
<dbReference type="KEGG" id="spaa:SPAPADRAFT_60011"/>
<reference evidence="1 2" key="1">
    <citation type="journal article" date="2011" name="Proc. Natl. Acad. Sci. U.S.A.">
        <title>Comparative genomics of xylose-fermenting fungi for enhanced biofuel production.</title>
        <authorList>
            <person name="Wohlbach D.J."/>
            <person name="Kuo A."/>
            <person name="Sato T.K."/>
            <person name="Potts K.M."/>
            <person name="Salamov A.A."/>
            <person name="LaButti K.M."/>
            <person name="Sun H."/>
            <person name="Clum A."/>
            <person name="Pangilinan J.L."/>
            <person name="Lindquist E.A."/>
            <person name="Lucas S."/>
            <person name="Lapidus A."/>
            <person name="Jin M."/>
            <person name="Gunawan C."/>
            <person name="Balan V."/>
            <person name="Dale B.E."/>
            <person name="Jeffries T.W."/>
            <person name="Zinkel R."/>
            <person name="Barry K.W."/>
            <person name="Grigoriev I.V."/>
            <person name="Gasch A.P."/>
        </authorList>
    </citation>
    <scope>NUCLEOTIDE SEQUENCE [LARGE SCALE GENOMIC DNA]</scope>
    <source>
        <strain evidence="2">NRRL Y-27907 / 11-Y1</strain>
    </source>
</reference>
<dbReference type="HOGENOM" id="CLU_086411_0_0_1"/>
<accession>G3AJC2</accession>
<dbReference type="InParanoid" id="G3AJC2"/>
<dbReference type="OMA" id="YILEIPV"/>
<dbReference type="OrthoDB" id="4081031at2759"/>